<dbReference type="PRINTS" id="PR00344">
    <property type="entry name" value="BCTRLSENSOR"/>
</dbReference>
<dbReference type="SUPFAM" id="SSF47384">
    <property type="entry name" value="Homodimeric domain of signal transducing histidine kinase"/>
    <property type="match status" value="1"/>
</dbReference>
<dbReference type="SMART" id="SM00387">
    <property type="entry name" value="HATPase_c"/>
    <property type="match status" value="1"/>
</dbReference>
<evidence type="ECO:0000256" key="4">
    <source>
        <dbReference type="ARBA" id="ARBA00022553"/>
    </source>
</evidence>
<dbReference type="GO" id="GO:0007234">
    <property type="term" value="P:osmosensory signaling via phosphorelay pathway"/>
    <property type="evidence" value="ECO:0007669"/>
    <property type="project" value="TreeGrafter"/>
</dbReference>
<keyword evidence="5" id="KW-0808">Transferase</keyword>
<evidence type="ECO:0000256" key="8">
    <source>
        <dbReference type="ARBA" id="ARBA00022777"/>
    </source>
</evidence>
<dbReference type="Gene3D" id="1.10.287.130">
    <property type="match status" value="1"/>
</dbReference>
<dbReference type="Pfam" id="PF00989">
    <property type="entry name" value="PAS"/>
    <property type="match status" value="1"/>
</dbReference>
<dbReference type="InterPro" id="IPR050351">
    <property type="entry name" value="BphY/WalK/GraS-like"/>
</dbReference>
<dbReference type="CDD" id="cd00082">
    <property type="entry name" value="HisKA"/>
    <property type="match status" value="1"/>
</dbReference>
<name>A0A1G1ZRV2_9BACT</name>
<dbReference type="GO" id="GO:0000156">
    <property type="term" value="F:phosphorelay response regulator activity"/>
    <property type="evidence" value="ECO:0007669"/>
    <property type="project" value="TreeGrafter"/>
</dbReference>
<dbReference type="EC" id="2.7.13.3" evidence="3"/>
<evidence type="ECO:0000256" key="13">
    <source>
        <dbReference type="SAM" id="Phobius"/>
    </source>
</evidence>
<accession>A0A1G1ZRV2</accession>
<keyword evidence="11" id="KW-0902">Two-component regulatory system</keyword>
<evidence type="ECO:0000256" key="2">
    <source>
        <dbReference type="ARBA" id="ARBA00004141"/>
    </source>
</evidence>
<dbReference type="InterPro" id="IPR004358">
    <property type="entry name" value="Sig_transdc_His_kin-like_C"/>
</dbReference>
<organism evidence="16 17">
    <name type="scientific">Candidatus Harrisonbacteria bacterium RIFCSPLOWO2_02_FULL_41_13b</name>
    <dbReference type="NCBI Taxonomy" id="1798409"/>
    <lineage>
        <taxon>Bacteria</taxon>
        <taxon>Candidatus Harrisoniibacteriota</taxon>
    </lineage>
</organism>
<sequence>MEKTGLSFKYYLTMPEMRLFWLSLVLIFVIGIPGFFYIPWRWLIAGASGFAVVAGITFWNSLKTARSNLALKIERNRLDSIIANLRDGVIAYDEKFRITVFNPAAEQIFHLRPAEVLDKVFVLQSVKEPRFKLFTEVMFSSLAPVVIQRSQQGAYPQLLDLVFEEPHLELRVSTDRISDDQGRVLGFVKVVRDRTRELALMKAKNEFITVASHQLRSPLTAVRWSFEALKKEKLGDSQAELVKVGSQAASKLLETVEGLLNVAKIEEGRFGYQFEQVNLIEFLEKILSQAAPIAYEYKVTVYFDKPKEEMMAMLDTQRFGIALSTLIDNAMKYNIPNGQVAVKLERMPNQPYLLISIKDTGVGIPPEAIDKLFSKFFRAKNVTQRKTEGSGLGLYIAKNIVMRHGGKIWVESVLDRGTTFYLTLPTDPKLIPQKEMVYDEE</sequence>
<proteinExistence type="predicted"/>
<evidence type="ECO:0000256" key="5">
    <source>
        <dbReference type="ARBA" id="ARBA00022679"/>
    </source>
</evidence>
<dbReference type="InterPro" id="IPR013767">
    <property type="entry name" value="PAS_fold"/>
</dbReference>
<keyword evidence="4" id="KW-0597">Phosphoprotein</keyword>
<dbReference type="GO" id="GO:0016020">
    <property type="term" value="C:membrane"/>
    <property type="evidence" value="ECO:0007669"/>
    <property type="project" value="UniProtKB-SubCell"/>
</dbReference>
<dbReference type="InterPro" id="IPR000014">
    <property type="entry name" value="PAS"/>
</dbReference>
<evidence type="ECO:0000256" key="12">
    <source>
        <dbReference type="ARBA" id="ARBA00023136"/>
    </source>
</evidence>
<keyword evidence="8" id="KW-0418">Kinase</keyword>
<dbReference type="InterPro" id="IPR003594">
    <property type="entry name" value="HATPase_dom"/>
</dbReference>
<dbReference type="Proteomes" id="UP000177690">
    <property type="component" value="Unassembled WGS sequence"/>
</dbReference>
<dbReference type="CDD" id="cd00130">
    <property type="entry name" value="PAS"/>
    <property type="match status" value="1"/>
</dbReference>
<dbReference type="PANTHER" id="PTHR42878">
    <property type="entry name" value="TWO-COMPONENT HISTIDINE KINASE"/>
    <property type="match status" value="1"/>
</dbReference>
<evidence type="ECO:0000256" key="7">
    <source>
        <dbReference type="ARBA" id="ARBA00022741"/>
    </source>
</evidence>
<feature type="transmembrane region" description="Helical" evidence="13">
    <location>
        <begin position="44"/>
        <end position="62"/>
    </location>
</feature>
<dbReference type="GO" id="GO:0006355">
    <property type="term" value="P:regulation of DNA-templated transcription"/>
    <property type="evidence" value="ECO:0007669"/>
    <property type="project" value="InterPro"/>
</dbReference>
<keyword evidence="10 13" id="KW-1133">Transmembrane helix</keyword>
<evidence type="ECO:0000259" key="14">
    <source>
        <dbReference type="PROSITE" id="PS50109"/>
    </source>
</evidence>
<dbReference type="GO" id="GO:0030295">
    <property type="term" value="F:protein kinase activator activity"/>
    <property type="evidence" value="ECO:0007669"/>
    <property type="project" value="TreeGrafter"/>
</dbReference>
<dbReference type="PANTHER" id="PTHR42878:SF7">
    <property type="entry name" value="SENSOR HISTIDINE KINASE GLRK"/>
    <property type="match status" value="1"/>
</dbReference>
<feature type="transmembrane region" description="Helical" evidence="13">
    <location>
        <begin position="20"/>
        <end position="38"/>
    </location>
</feature>
<dbReference type="STRING" id="1798409.A3I24_03765"/>
<dbReference type="Gene3D" id="3.30.565.10">
    <property type="entry name" value="Histidine kinase-like ATPase, C-terminal domain"/>
    <property type="match status" value="1"/>
</dbReference>
<keyword evidence="7" id="KW-0547">Nucleotide-binding</keyword>
<dbReference type="Pfam" id="PF00512">
    <property type="entry name" value="HisKA"/>
    <property type="match status" value="1"/>
</dbReference>
<dbReference type="EMBL" id="MHJL01000029">
    <property type="protein sequence ID" value="OGY67201.1"/>
    <property type="molecule type" value="Genomic_DNA"/>
</dbReference>
<evidence type="ECO:0000256" key="9">
    <source>
        <dbReference type="ARBA" id="ARBA00022840"/>
    </source>
</evidence>
<evidence type="ECO:0000256" key="1">
    <source>
        <dbReference type="ARBA" id="ARBA00000085"/>
    </source>
</evidence>
<evidence type="ECO:0000256" key="6">
    <source>
        <dbReference type="ARBA" id="ARBA00022692"/>
    </source>
</evidence>
<dbReference type="SUPFAM" id="SSF55874">
    <property type="entry name" value="ATPase domain of HSP90 chaperone/DNA topoisomerase II/histidine kinase"/>
    <property type="match status" value="1"/>
</dbReference>
<gene>
    <name evidence="16" type="ORF">A3I24_03765</name>
</gene>
<dbReference type="InterPro" id="IPR036890">
    <property type="entry name" value="HATPase_C_sf"/>
</dbReference>
<dbReference type="FunFam" id="3.30.565.10:FF:000006">
    <property type="entry name" value="Sensor histidine kinase WalK"/>
    <property type="match status" value="1"/>
</dbReference>
<dbReference type="Gene3D" id="3.30.450.20">
    <property type="entry name" value="PAS domain"/>
    <property type="match status" value="1"/>
</dbReference>
<feature type="domain" description="PAS" evidence="15">
    <location>
        <begin position="74"/>
        <end position="124"/>
    </location>
</feature>
<evidence type="ECO:0000256" key="10">
    <source>
        <dbReference type="ARBA" id="ARBA00022989"/>
    </source>
</evidence>
<dbReference type="SMART" id="SM00388">
    <property type="entry name" value="HisKA"/>
    <property type="match status" value="1"/>
</dbReference>
<evidence type="ECO:0000259" key="15">
    <source>
        <dbReference type="PROSITE" id="PS50112"/>
    </source>
</evidence>
<dbReference type="SUPFAM" id="SSF55785">
    <property type="entry name" value="PYP-like sensor domain (PAS domain)"/>
    <property type="match status" value="1"/>
</dbReference>
<evidence type="ECO:0000313" key="16">
    <source>
        <dbReference type="EMBL" id="OGY67201.1"/>
    </source>
</evidence>
<dbReference type="GO" id="GO:0000155">
    <property type="term" value="F:phosphorelay sensor kinase activity"/>
    <property type="evidence" value="ECO:0007669"/>
    <property type="project" value="InterPro"/>
</dbReference>
<keyword evidence="9" id="KW-0067">ATP-binding</keyword>
<dbReference type="SMART" id="SM00091">
    <property type="entry name" value="PAS"/>
    <property type="match status" value="1"/>
</dbReference>
<evidence type="ECO:0000256" key="11">
    <source>
        <dbReference type="ARBA" id="ARBA00023012"/>
    </source>
</evidence>
<dbReference type="Pfam" id="PF02518">
    <property type="entry name" value="HATPase_c"/>
    <property type="match status" value="1"/>
</dbReference>
<keyword evidence="12 13" id="KW-0472">Membrane</keyword>
<dbReference type="InterPro" id="IPR036097">
    <property type="entry name" value="HisK_dim/P_sf"/>
</dbReference>
<evidence type="ECO:0000256" key="3">
    <source>
        <dbReference type="ARBA" id="ARBA00012438"/>
    </source>
</evidence>
<reference evidence="16 17" key="1">
    <citation type="journal article" date="2016" name="Nat. Commun.">
        <title>Thousands of microbial genomes shed light on interconnected biogeochemical processes in an aquifer system.</title>
        <authorList>
            <person name="Anantharaman K."/>
            <person name="Brown C.T."/>
            <person name="Hug L.A."/>
            <person name="Sharon I."/>
            <person name="Castelle C.J."/>
            <person name="Probst A.J."/>
            <person name="Thomas B.C."/>
            <person name="Singh A."/>
            <person name="Wilkins M.J."/>
            <person name="Karaoz U."/>
            <person name="Brodie E.L."/>
            <person name="Williams K.H."/>
            <person name="Hubbard S.S."/>
            <person name="Banfield J.F."/>
        </authorList>
    </citation>
    <scope>NUCLEOTIDE SEQUENCE [LARGE SCALE GENOMIC DNA]</scope>
</reference>
<dbReference type="InterPro" id="IPR003661">
    <property type="entry name" value="HisK_dim/P_dom"/>
</dbReference>
<protein>
    <recommendedName>
        <fullName evidence="3">histidine kinase</fullName>
        <ecNumber evidence="3">2.7.13.3</ecNumber>
    </recommendedName>
</protein>
<dbReference type="PROSITE" id="PS50112">
    <property type="entry name" value="PAS"/>
    <property type="match status" value="1"/>
</dbReference>
<keyword evidence="6 13" id="KW-0812">Transmembrane</keyword>
<feature type="domain" description="Histidine kinase" evidence="14">
    <location>
        <begin position="210"/>
        <end position="428"/>
    </location>
</feature>
<evidence type="ECO:0000313" key="17">
    <source>
        <dbReference type="Proteomes" id="UP000177690"/>
    </source>
</evidence>
<dbReference type="GO" id="GO:0005524">
    <property type="term" value="F:ATP binding"/>
    <property type="evidence" value="ECO:0007669"/>
    <property type="project" value="UniProtKB-KW"/>
</dbReference>
<comment type="subcellular location">
    <subcellularLocation>
        <location evidence="2">Membrane</location>
        <topology evidence="2">Multi-pass membrane protein</topology>
    </subcellularLocation>
</comment>
<comment type="caution">
    <text evidence="16">The sequence shown here is derived from an EMBL/GenBank/DDBJ whole genome shotgun (WGS) entry which is preliminary data.</text>
</comment>
<comment type="catalytic activity">
    <reaction evidence="1">
        <text>ATP + protein L-histidine = ADP + protein N-phospho-L-histidine.</text>
        <dbReference type="EC" id="2.7.13.3"/>
    </reaction>
</comment>
<dbReference type="PROSITE" id="PS50109">
    <property type="entry name" value="HIS_KIN"/>
    <property type="match status" value="1"/>
</dbReference>
<dbReference type="AlphaFoldDB" id="A0A1G1ZRV2"/>
<dbReference type="CDD" id="cd00075">
    <property type="entry name" value="HATPase"/>
    <property type="match status" value="1"/>
</dbReference>
<dbReference type="InterPro" id="IPR035965">
    <property type="entry name" value="PAS-like_dom_sf"/>
</dbReference>
<dbReference type="InterPro" id="IPR005467">
    <property type="entry name" value="His_kinase_dom"/>
</dbReference>